<dbReference type="EMBL" id="CP045644">
    <property type="protein sequence ID" value="QFZ83817.1"/>
    <property type="molecule type" value="Genomic_DNA"/>
</dbReference>
<dbReference type="NCBIfam" id="TIGR02968">
    <property type="entry name" value="succ_dehyd_anc"/>
    <property type="match status" value="1"/>
</dbReference>
<sequence length="121" mass="13758">MSVNYGSKRIVVGAHYGLRDWLSQRITGALMALFTIILLAQVVFSRGPIGYDLWAGIFAAQWMKVLTFSVIVALLYHVWVGMRDVWMDYVQPVAIRLVLQVFTIVWLVGCAGWAIQVLWKI</sequence>
<comment type="cofactor">
    <cofactor evidence="17">
        <name>heme</name>
        <dbReference type="ChEBI" id="CHEBI:30413"/>
    </cofactor>
    <text evidence="17">The heme is bound between the two transmembrane subunits.</text>
</comment>
<comment type="pathway">
    <text evidence="3">Carbohydrate metabolism; tricarboxylic acid cycle.</text>
</comment>
<evidence type="ECO:0000256" key="3">
    <source>
        <dbReference type="ARBA" id="ARBA00005163"/>
    </source>
</evidence>
<keyword evidence="7" id="KW-0997">Cell inner membrane</keyword>
<evidence type="ECO:0000256" key="18">
    <source>
        <dbReference type="SAM" id="Phobius"/>
    </source>
</evidence>
<feature type="transmembrane region" description="Helical" evidence="18">
    <location>
        <begin position="53"/>
        <end position="77"/>
    </location>
</feature>
<dbReference type="GO" id="GO:0006099">
    <property type="term" value="P:tricarboxylic acid cycle"/>
    <property type="evidence" value="ECO:0007669"/>
    <property type="project" value="UniProtKB-UniPathway"/>
</dbReference>
<dbReference type="AlphaFoldDB" id="A0A5Q0M4S3"/>
<evidence type="ECO:0000256" key="15">
    <source>
        <dbReference type="ARBA" id="ARBA00023136"/>
    </source>
</evidence>
<keyword evidence="5" id="KW-0813">Transport</keyword>
<evidence type="ECO:0000256" key="4">
    <source>
        <dbReference type="ARBA" id="ARBA00019425"/>
    </source>
</evidence>
<evidence type="ECO:0000256" key="12">
    <source>
        <dbReference type="ARBA" id="ARBA00022982"/>
    </source>
</evidence>
<evidence type="ECO:0000256" key="13">
    <source>
        <dbReference type="ARBA" id="ARBA00022989"/>
    </source>
</evidence>
<dbReference type="InterPro" id="IPR000701">
    <property type="entry name" value="SuccDH_FuR_B_TM-su"/>
</dbReference>
<keyword evidence="8" id="KW-0816">Tricarboxylic acid cycle</keyword>
<reference evidence="19 20" key="1">
    <citation type="submission" date="2019-10" db="EMBL/GenBank/DDBJ databases">
        <title>Complete genome sequence of Variovorax paradoxus 5C-2.</title>
        <authorList>
            <person name="Gogoleva N.E."/>
            <person name="Balkin A.S."/>
        </authorList>
    </citation>
    <scope>NUCLEOTIDE SEQUENCE [LARGE SCALE GENOMIC DNA]</scope>
    <source>
        <strain evidence="19 20">5C-2</strain>
    </source>
</reference>
<feature type="transmembrane region" description="Helical" evidence="18">
    <location>
        <begin position="97"/>
        <end position="119"/>
    </location>
</feature>
<keyword evidence="13 18" id="KW-1133">Transmembrane helix</keyword>
<evidence type="ECO:0000256" key="9">
    <source>
        <dbReference type="ARBA" id="ARBA00022617"/>
    </source>
</evidence>
<accession>A0A5Q0M4S3</accession>
<keyword evidence="9 17" id="KW-0349">Heme</keyword>
<dbReference type="InterPro" id="IPR014312">
    <property type="entry name" value="Succ_DH_anchor"/>
</dbReference>
<dbReference type="GO" id="GO:0020037">
    <property type="term" value="F:heme binding"/>
    <property type="evidence" value="ECO:0007669"/>
    <property type="project" value="InterPro"/>
</dbReference>
<evidence type="ECO:0000256" key="10">
    <source>
        <dbReference type="ARBA" id="ARBA00022692"/>
    </source>
</evidence>
<keyword evidence="6" id="KW-1003">Cell membrane</keyword>
<protein>
    <recommendedName>
        <fullName evidence="4">Succinate dehydrogenase hydrophobic membrane anchor subunit</fullName>
    </recommendedName>
</protein>
<evidence type="ECO:0000313" key="19">
    <source>
        <dbReference type="EMBL" id="QFZ83817.1"/>
    </source>
</evidence>
<dbReference type="GO" id="GO:0046872">
    <property type="term" value="F:metal ion binding"/>
    <property type="evidence" value="ECO:0007669"/>
    <property type="project" value="UniProtKB-KW"/>
</dbReference>
<evidence type="ECO:0000256" key="1">
    <source>
        <dbReference type="ARBA" id="ARBA00004050"/>
    </source>
</evidence>
<keyword evidence="10 18" id="KW-0812">Transmembrane</keyword>
<evidence type="ECO:0000256" key="16">
    <source>
        <dbReference type="PIRSR" id="PIRSR000169-1"/>
    </source>
</evidence>
<evidence type="ECO:0000313" key="20">
    <source>
        <dbReference type="Proteomes" id="UP000326780"/>
    </source>
</evidence>
<dbReference type="Proteomes" id="UP000326780">
    <property type="component" value="Chromosome"/>
</dbReference>
<evidence type="ECO:0000256" key="14">
    <source>
        <dbReference type="ARBA" id="ARBA00023004"/>
    </source>
</evidence>
<organism evidence="19 20">
    <name type="scientific">Variovorax paradoxus</name>
    <dbReference type="NCBI Taxonomy" id="34073"/>
    <lineage>
        <taxon>Bacteria</taxon>
        <taxon>Pseudomonadati</taxon>
        <taxon>Pseudomonadota</taxon>
        <taxon>Betaproteobacteria</taxon>
        <taxon>Burkholderiales</taxon>
        <taxon>Comamonadaceae</taxon>
        <taxon>Variovorax</taxon>
    </lineage>
</organism>
<evidence type="ECO:0000256" key="11">
    <source>
        <dbReference type="ARBA" id="ARBA00022723"/>
    </source>
</evidence>
<feature type="binding site" description="axial binding residue" evidence="17">
    <location>
        <position position="77"/>
    </location>
    <ligand>
        <name>heme</name>
        <dbReference type="ChEBI" id="CHEBI:30413"/>
        <note>ligand shared with second transmembrane subunit</note>
    </ligand>
    <ligandPart>
        <name>Fe</name>
        <dbReference type="ChEBI" id="CHEBI:18248"/>
    </ligandPart>
</feature>
<evidence type="ECO:0000256" key="8">
    <source>
        <dbReference type="ARBA" id="ARBA00022532"/>
    </source>
</evidence>
<dbReference type="Gene3D" id="1.20.1300.10">
    <property type="entry name" value="Fumarate reductase/succinate dehydrogenase, transmembrane subunit"/>
    <property type="match status" value="1"/>
</dbReference>
<gene>
    <name evidence="19" type="primary">sdhD</name>
    <name evidence="19" type="ORF">GFK26_14175</name>
</gene>
<dbReference type="Pfam" id="PF01127">
    <property type="entry name" value="Sdh_cyt"/>
    <property type="match status" value="1"/>
</dbReference>
<dbReference type="UniPathway" id="UPA00223"/>
<dbReference type="PANTHER" id="PTHR38689:SF1">
    <property type="entry name" value="SUCCINATE DEHYDROGENASE HYDROPHOBIC MEMBRANE ANCHOR SUBUNIT"/>
    <property type="match status" value="1"/>
</dbReference>
<proteinExistence type="predicted"/>
<comment type="function">
    <text evidence="1">Membrane-anchoring subunit of succinate dehydrogenase (SDH).</text>
</comment>
<keyword evidence="12" id="KW-0249">Electron transport</keyword>
<feature type="transmembrane region" description="Helical" evidence="18">
    <location>
        <begin position="26"/>
        <end position="44"/>
    </location>
</feature>
<evidence type="ECO:0000256" key="5">
    <source>
        <dbReference type="ARBA" id="ARBA00022448"/>
    </source>
</evidence>
<evidence type="ECO:0000256" key="17">
    <source>
        <dbReference type="PIRSR" id="PIRSR000169-2"/>
    </source>
</evidence>
<dbReference type="GO" id="GO:0017004">
    <property type="term" value="P:cytochrome complex assembly"/>
    <property type="evidence" value="ECO:0007669"/>
    <property type="project" value="TreeGrafter"/>
</dbReference>
<comment type="subcellular location">
    <subcellularLocation>
        <location evidence="2">Cell inner membrane</location>
        <topology evidence="2">Multi-pass membrane protein</topology>
    </subcellularLocation>
</comment>
<evidence type="ECO:0000256" key="6">
    <source>
        <dbReference type="ARBA" id="ARBA00022475"/>
    </source>
</evidence>
<dbReference type="SUPFAM" id="SSF81343">
    <property type="entry name" value="Fumarate reductase respiratory complex transmembrane subunits"/>
    <property type="match status" value="1"/>
</dbReference>
<evidence type="ECO:0000256" key="7">
    <source>
        <dbReference type="ARBA" id="ARBA00022519"/>
    </source>
</evidence>
<dbReference type="InterPro" id="IPR034804">
    <property type="entry name" value="SQR/QFR_C/D"/>
</dbReference>
<evidence type="ECO:0000256" key="2">
    <source>
        <dbReference type="ARBA" id="ARBA00004429"/>
    </source>
</evidence>
<keyword evidence="11 17" id="KW-0479">Metal-binding</keyword>
<keyword evidence="14 17" id="KW-0408">Iron</keyword>
<dbReference type="GO" id="GO:0005886">
    <property type="term" value="C:plasma membrane"/>
    <property type="evidence" value="ECO:0007669"/>
    <property type="project" value="UniProtKB-SubCell"/>
</dbReference>
<dbReference type="CDD" id="cd03494">
    <property type="entry name" value="SQR_TypeC_SdhD"/>
    <property type="match status" value="1"/>
</dbReference>
<keyword evidence="15 18" id="KW-0472">Membrane</keyword>
<feature type="binding site" evidence="16">
    <location>
        <position position="89"/>
    </location>
    <ligand>
        <name>a ubiquinone</name>
        <dbReference type="ChEBI" id="CHEBI:16389"/>
    </ligand>
</feature>
<dbReference type="GO" id="GO:0009055">
    <property type="term" value="F:electron transfer activity"/>
    <property type="evidence" value="ECO:0007669"/>
    <property type="project" value="TreeGrafter"/>
</dbReference>
<dbReference type="RefSeq" id="WP_099795596.1">
    <property type="nucleotide sequence ID" value="NZ_CP045644.1"/>
</dbReference>
<name>A0A5Q0M4S3_VARPD</name>
<dbReference type="PANTHER" id="PTHR38689">
    <property type="entry name" value="SUCCINATE DEHYDROGENASE HYDROPHOBIC MEMBRANE ANCHOR SUBUNIT"/>
    <property type="match status" value="1"/>
</dbReference>
<dbReference type="PIRSF" id="PIRSF000169">
    <property type="entry name" value="SDH_D"/>
    <property type="match status" value="1"/>
</dbReference>